<dbReference type="PIRSF" id="PIRSF002808">
    <property type="entry name" value="Hexose_phosphate_transp"/>
    <property type="match status" value="1"/>
</dbReference>
<evidence type="ECO:0000256" key="2">
    <source>
        <dbReference type="ARBA" id="ARBA00022692"/>
    </source>
</evidence>
<sequence length="491" mass="53515">MMQNLTIFGLMVVVVIIYWMNNPIGHDKEFRKRCLVNWLTIGLAYAFLYMGRYNINAATAALGENGGLTGADFGIIFGAGTWTYAASLFINGPLVDKIGGYIGILIGLIGSCIMNVALGIATYLFIKGNLDLPIIPTLAVIYSINMYFQSFGAASIVKTNSNWFHVKERGIAGGIFGTLIAMGLFFSFDWSSAIRKATNINLDAAQLDSFQIFIRDMLGTAGGTTNAYWYLFFIPAAILALFVVLVFFLVKETPKDAGLKNFDTEDASSGEMDRKFTTMEIIKEKILGNPIIITVAVIELCSGVIRQGVMQWLPRFNEKMHFTDAAAFIPKNWGLLLCLAGTLGGMFAGIISDKVFKSRRIPSALILYVILFIGAILMTHGIFTGNYFELGAAAMLVSFAVIGVHGMLSGVLSQDLLGRKGAATGAAMFDGCVYIGTGIQSLALGYITEWNWNYWPVFILPFTLIGIVLCTRVLKAFPEKKKTGDATAEPV</sequence>
<dbReference type="SUPFAM" id="SSF103473">
    <property type="entry name" value="MFS general substrate transporter"/>
    <property type="match status" value="1"/>
</dbReference>
<dbReference type="GO" id="GO:0035435">
    <property type="term" value="P:phosphate ion transmembrane transport"/>
    <property type="evidence" value="ECO:0007669"/>
    <property type="project" value="TreeGrafter"/>
</dbReference>
<proteinExistence type="predicted"/>
<feature type="transmembrane region" description="Helical" evidence="5">
    <location>
        <begin position="34"/>
        <end position="51"/>
    </location>
</feature>
<feature type="transmembrane region" description="Helical" evidence="5">
    <location>
        <begin position="6"/>
        <end position="22"/>
    </location>
</feature>
<dbReference type="InterPro" id="IPR051337">
    <property type="entry name" value="OPA_Antiporter"/>
</dbReference>
<protein>
    <recommendedName>
        <fullName evidence="6">Major facilitator superfamily (MFS) profile domain-containing protein</fullName>
    </recommendedName>
</protein>
<dbReference type="InterPro" id="IPR036259">
    <property type="entry name" value="MFS_trans_sf"/>
</dbReference>
<feature type="transmembrane region" description="Helical" evidence="5">
    <location>
        <begin position="102"/>
        <end position="126"/>
    </location>
</feature>
<dbReference type="AlphaFoldDB" id="A0A1F5T7W9"/>
<dbReference type="InterPro" id="IPR020846">
    <property type="entry name" value="MFS_dom"/>
</dbReference>
<dbReference type="GO" id="GO:0061513">
    <property type="term" value="F:glucose 6-phosphate:phosphate antiporter activity"/>
    <property type="evidence" value="ECO:0007669"/>
    <property type="project" value="TreeGrafter"/>
</dbReference>
<dbReference type="InterPro" id="IPR000849">
    <property type="entry name" value="Sugar_P_transporter"/>
</dbReference>
<feature type="domain" description="Major facilitator superfamily (MFS) profile" evidence="6">
    <location>
        <begin position="37"/>
        <end position="481"/>
    </location>
</feature>
<dbReference type="PROSITE" id="PS50850">
    <property type="entry name" value="MFS"/>
    <property type="match status" value="1"/>
</dbReference>
<name>A0A1F5T7W9_9BACT</name>
<feature type="transmembrane region" description="Helical" evidence="5">
    <location>
        <begin position="132"/>
        <end position="157"/>
    </location>
</feature>
<evidence type="ECO:0000256" key="4">
    <source>
        <dbReference type="ARBA" id="ARBA00023136"/>
    </source>
</evidence>
<evidence type="ECO:0000256" key="1">
    <source>
        <dbReference type="ARBA" id="ARBA00004127"/>
    </source>
</evidence>
<dbReference type="Proteomes" id="UP000178656">
    <property type="component" value="Unassembled WGS sequence"/>
</dbReference>
<dbReference type="GO" id="GO:0012505">
    <property type="term" value="C:endomembrane system"/>
    <property type="evidence" value="ECO:0007669"/>
    <property type="project" value="UniProtKB-SubCell"/>
</dbReference>
<evidence type="ECO:0000313" key="8">
    <source>
        <dbReference type="Proteomes" id="UP000178656"/>
    </source>
</evidence>
<feature type="transmembrane region" description="Helical" evidence="5">
    <location>
        <begin position="390"/>
        <end position="412"/>
    </location>
</feature>
<evidence type="ECO:0000256" key="3">
    <source>
        <dbReference type="ARBA" id="ARBA00022989"/>
    </source>
</evidence>
<keyword evidence="4 5" id="KW-0472">Membrane</keyword>
<feature type="transmembrane region" description="Helical" evidence="5">
    <location>
        <begin position="424"/>
        <end position="448"/>
    </location>
</feature>
<comment type="subcellular location">
    <subcellularLocation>
        <location evidence="1">Endomembrane system</location>
        <topology evidence="1">Multi-pass membrane protein</topology>
    </subcellularLocation>
</comment>
<feature type="transmembrane region" description="Helical" evidence="5">
    <location>
        <begin position="169"/>
        <end position="188"/>
    </location>
</feature>
<dbReference type="EMBL" id="MFGM01000061">
    <property type="protein sequence ID" value="OGF35044.1"/>
    <property type="molecule type" value="Genomic_DNA"/>
</dbReference>
<evidence type="ECO:0000256" key="5">
    <source>
        <dbReference type="SAM" id="Phobius"/>
    </source>
</evidence>
<keyword evidence="2 5" id="KW-0812">Transmembrane</keyword>
<feature type="transmembrane region" description="Helical" evidence="5">
    <location>
        <begin position="71"/>
        <end position="90"/>
    </location>
</feature>
<evidence type="ECO:0000313" key="7">
    <source>
        <dbReference type="EMBL" id="OGF35044.1"/>
    </source>
</evidence>
<dbReference type="InterPro" id="IPR011701">
    <property type="entry name" value="MFS"/>
</dbReference>
<gene>
    <name evidence="7" type="ORF">A2482_05310</name>
</gene>
<feature type="transmembrane region" description="Helical" evidence="5">
    <location>
        <begin position="227"/>
        <end position="250"/>
    </location>
</feature>
<feature type="transmembrane region" description="Helical" evidence="5">
    <location>
        <begin position="364"/>
        <end position="384"/>
    </location>
</feature>
<feature type="transmembrane region" description="Helical" evidence="5">
    <location>
        <begin position="291"/>
        <end position="313"/>
    </location>
</feature>
<feature type="non-terminal residue" evidence="7">
    <location>
        <position position="491"/>
    </location>
</feature>
<dbReference type="PANTHER" id="PTHR43826">
    <property type="entry name" value="GLUCOSE-6-PHOSPHATE EXCHANGER SLC37A4"/>
    <property type="match status" value="1"/>
</dbReference>
<feature type="transmembrane region" description="Helical" evidence="5">
    <location>
        <begin position="333"/>
        <end position="352"/>
    </location>
</feature>
<comment type="caution">
    <text evidence="7">The sequence shown here is derived from an EMBL/GenBank/DDBJ whole genome shotgun (WGS) entry which is preliminary data.</text>
</comment>
<dbReference type="Gene3D" id="1.20.1250.20">
    <property type="entry name" value="MFS general substrate transporter like domains"/>
    <property type="match status" value="2"/>
</dbReference>
<reference evidence="7 8" key="1">
    <citation type="journal article" date="2016" name="Nat. Commun.">
        <title>Thousands of microbial genomes shed light on interconnected biogeochemical processes in an aquifer system.</title>
        <authorList>
            <person name="Anantharaman K."/>
            <person name="Brown C.T."/>
            <person name="Hug L.A."/>
            <person name="Sharon I."/>
            <person name="Castelle C.J."/>
            <person name="Probst A.J."/>
            <person name="Thomas B.C."/>
            <person name="Singh A."/>
            <person name="Wilkins M.J."/>
            <person name="Karaoz U."/>
            <person name="Brodie E.L."/>
            <person name="Williams K.H."/>
            <person name="Hubbard S.S."/>
            <person name="Banfield J.F."/>
        </authorList>
    </citation>
    <scope>NUCLEOTIDE SEQUENCE [LARGE SCALE GENOMIC DNA]</scope>
</reference>
<dbReference type="PANTHER" id="PTHR43826:SF3">
    <property type="entry name" value="GLUCOSE-6-PHOSPHATE EXCHANGER SLC37A4"/>
    <property type="match status" value="1"/>
</dbReference>
<accession>A0A1F5T7W9</accession>
<dbReference type="Pfam" id="PF07690">
    <property type="entry name" value="MFS_1"/>
    <property type="match status" value="2"/>
</dbReference>
<feature type="transmembrane region" description="Helical" evidence="5">
    <location>
        <begin position="454"/>
        <end position="474"/>
    </location>
</feature>
<dbReference type="GO" id="GO:0016020">
    <property type="term" value="C:membrane"/>
    <property type="evidence" value="ECO:0007669"/>
    <property type="project" value="InterPro"/>
</dbReference>
<keyword evidence="3 5" id="KW-1133">Transmembrane helix</keyword>
<evidence type="ECO:0000259" key="6">
    <source>
        <dbReference type="PROSITE" id="PS50850"/>
    </source>
</evidence>
<organism evidence="7 8">
    <name type="scientific">Candidatus Falkowbacteria bacterium RIFOXYC2_FULL_48_21</name>
    <dbReference type="NCBI Taxonomy" id="1798005"/>
    <lineage>
        <taxon>Bacteria</taxon>
        <taxon>Candidatus Falkowiibacteriota</taxon>
    </lineage>
</organism>